<dbReference type="PANTHER" id="PTHR30481">
    <property type="entry name" value="DNA ADENINE METHYLASE"/>
    <property type="match status" value="1"/>
</dbReference>
<keyword evidence="2" id="KW-0808">Transferase</keyword>
<protein>
    <submittedName>
        <fullName evidence="5">DNA adenine methylase</fullName>
    </submittedName>
</protein>
<evidence type="ECO:0000256" key="1">
    <source>
        <dbReference type="ARBA" id="ARBA00022603"/>
    </source>
</evidence>
<keyword evidence="3" id="KW-0949">S-adenosyl-L-methionine</keyword>
<dbReference type="GO" id="GO:1904047">
    <property type="term" value="F:S-adenosyl-L-methionine binding"/>
    <property type="evidence" value="ECO:0007669"/>
    <property type="project" value="TreeGrafter"/>
</dbReference>
<dbReference type="GO" id="GO:0006298">
    <property type="term" value="P:mismatch repair"/>
    <property type="evidence" value="ECO:0007669"/>
    <property type="project" value="TreeGrafter"/>
</dbReference>
<dbReference type="PRINTS" id="PR00505">
    <property type="entry name" value="D12N6MTFRASE"/>
</dbReference>
<evidence type="ECO:0000313" key="6">
    <source>
        <dbReference type="Proteomes" id="UP000594480"/>
    </source>
</evidence>
<dbReference type="PIRSF" id="PIRSF000398">
    <property type="entry name" value="M_m6A_EcoRV"/>
    <property type="match status" value="1"/>
</dbReference>
<evidence type="ECO:0000256" key="3">
    <source>
        <dbReference type="ARBA" id="ARBA00022691"/>
    </source>
</evidence>
<name>A0A7S8MZ31_9MICO</name>
<dbReference type="Pfam" id="PF02086">
    <property type="entry name" value="MethyltransfD12"/>
    <property type="match status" value="1"/>
</dbReference>
<accession>A0A7S8MZ31</accession>
<sequence>MHSLVSLPLGRPRRRHHTDGAGNVSGLKSPIQYFGAKQQIADQIVALMPAHRGYIEPYAGSLSVLLAKEPSKIEIVNDLDERLMTFWRVLRERPGELLHLADLTPHSRAELERAAALKDADELELARQVWVLLTQGRSRTMKRTGWRFYADPNGTNASFQTYMDAYRTRLLPAAERLRAVSLECRPALEVIEQYGAFADNLLYVDPPYVHSSRRGARYSHEMTDDDHRAMAATLRECQATVMLSGYASSLYDELFSDWHQVQIGARSDNAVKRDVIEVVWMNRAPGAFLWVDEVTA</sequence>
<dbReference type="Gene3D" id="3.40.50.150">
    <property type="entry name" value="Vaccinia Virus protein VP39"/>
    <property type="match status" value="2"/>
</dbReference>
<dbReference type="GO" id="GO:0032259">
    <property type="term" value="P:methylation"/>
    <property type="evidence" value="ECO:0007669"/>
    <property type="project" value="UniProtKB-KW"/>
</dbReference>
<gene>
    <name evidence="5" type="ORF">IT882_04275</name>
</gene>
<dbReference type="Proteomes" id="UP000594480">
    <property type="component" value="Chromosome"/>
</dbReference>
<dbReference type="AlphaFoldDB" id="A0A7S8MZ31"/>
<dbReference type="REBASE" id="456964">
    <property type="entry name" value="M.MscA321ORF4275P"/>
</dbReference>
<keyword evidence="6" id="KW-1185">Reference proteome</keyword>
<dbReference type="GO" id="GO:0009007">
    <property type="term" value="F:site-specific DNA-methyltransferase (adenine-specific) activity"/>
    <property type="evidence" value="ECO:0007669"/>
    <property type="project" value="UniProtKB-EC"/>
</dbReference>
<dbReference type="PANTHER" id="PTHR30481:SF4">
    <property type="entry name" value="SITE-SPECIFIC DNA-METHYLTRANSFERASE (ADENINE-SPECIFIC)"/>
    <property type="match status" value="1"/>
</dbReference>
<dbReference type="InterPro" id="IPR012327">
    <property type="entry name" value="MeTrfase_D12"/>
</dbReference>
<dbReference type="EMBL" id="CP064760">
    <property type="protein sequence ID" value="QPE05293.1"/>
    <property type="molecule type" value="Genomic_DNA"/>
</dbReference>
<dbReference type="KEGG" id="msf:IT882_04275"/>
<feature type="region of interest" description="Disordered" evidence="4">
    <location>
        <begin position="1"/>
        <end position="24"/>
    </location>
</feature>
<keyword evidence="1 5" id="KW-0489">Methyltransferase</keyword>
<reference evidence="5 6" key="1">
    <citation type="submission" date="2020-11" db="EMBL/GenBank/DDBJ databases">
        <title>Amino acid is mineralized and recycled by bacteria in oceanic microbiome.</title>
        <authorList>
            <person name="Zheng L.Y."/>
        </authorList>
    </citation>
    <scope>NUCLEOTIDE SEQUENCE [LARGE SCALE GENOMIC DNA]</scope>
    <source>
        <strain evidence="5 6">A32-1</strain>
    </source>
</reference>
<dbReference type="GO" id="GO:0043565">
    <property type="term" value="F:sequence-specific DNA binding"/>
    <property type="evidence" value="ECO:0007669"/>
    <property type="project" value="TreeGrafter"/>
</dbReference>
<organism evidence="5 6">
    <name type="scientific">Microbacterium schleiferi</name>
    <dbReference type="NCBI Taxonomy" id="69362"/>
    <lineage>
        <taxon>Bacteria</taxon>
        <taxon>Bacillati</taxon>
        <taxon>Actinomycetota</taxon>
        <taxon>Actinomycetes</taxon>
        <taxon>Micrococcales</taxon>
        <taxon>Microbacteriaceae</taxon>
        <taxon>Microbacterium</taxon>
    </lineage>
</organism>
<dbReference type="SUPFAM" id="SSF53335">
    <property type="entry name" value="S-adenosyl-L-methionine-dependent methyltransferases"/>
    <property type="match status" value="1"/>
</dbReference>
<dbReference type="GO" id="GO:0009307">
    <property type="term" value="P:DNA restriction-modification system"/>
    <property type="evidence" value="ECO:0007669"/>
    <property type="project" value="InterPro"/>
</dbReference>
<proteinExistence type="predicted"/>
<dbReference type="InterPro" id="IPR029063">
    <property type="entry name" value="SAM-dependent_MTases_sf"/>
</dbReference>
<evidence type="ECO:0000313" key="5">
    <source>
        <dbReference type="EMBL" id="QPE05293.1"/>
    </source>
</evidence>
<evidence type="ECO:0000256" key="4">
    <source>
        <dbReference type="SAM" id="MobiDB-lite"/>
    </source>
</evidence>
<dbReference type="InterPro" id="IPR012263">
    <property type="entry name" value="M_m6A_EcoRV"/>
</dbReference>
<evidence type="ECO:0000256" key="2">
    <source>
        <dbReference type="ARBA" id="ARBA00022679"/>
    </source>
</evidence>